<dbReference type="AlphaFoldDB" id="L8WI73"/>
<keyword evidence="3" id="KW-1185">Reference proteome</keyword>
<comment type="caution">
    <text evidence="2">The sequence shown here is derived from an EMBL/GenBank/DDBJ whole genome shotgun (WGS) entry which is preliminary data.</text>
</comment>
<evidence type="ECO:0000313" key="3">
    <source>
        <dbReference type="Proteomes" id="UP000011668"/>
    </source>
</evidence>
<dbReference type="EMBL" id="AFRT01002397">
    <property type="protein sequence ID" value="ELU37901.1"/>
    <property type="molecule type" value="Genomic_DNA"/>
</dbReference>
<evidence type="ECO:0000313" key="2">
    <source>
        <dbReference type="EMBL" id="ELU37901.1"/>
    </source>
</evidence>
<feature type="compositionally biased region" description="Basic and acidic residues" evidence="1">
    <location>
        <begin position="1"/>
        <end position="12"/>
    </location>
</feature>
<dbReference type="Proteomes" id="UP000011668">
    <property type="component" value="Unassembled WGS sequence"/>
</dbReference>
<accession>L8WI73</accession>
<name>L8WI73_THACA</name>
<reference evidence="2 3" key="1">
    <citation type="journal article" date="2013" name="Nat. Commun.">
        <title>The evolution and pathogenic mechanisms of the rice sheath blight pathogen.</title>
        <authorList>
            <person name="Zheng A."/>
            <person name="Lin R."/>
            <person name="Xu L."/>
            <person name="Qin P."/>
            <person name="Tang C."/>
            <person name="Ai P."/>
            <person name="Zhang D."/>
            <person name="Liu Y."/>
            <person name="Sun Z."/>
            <person name="Feng H."/>
            <person name="Wang Y."/>
            <person name="Chen Y."/>
            <person name="Liang X."/>
            <person name="Fu R."/>
            <person name="Li Q."/>
            <person name="Zhang J."/>
            <person name="Yu X."/>
            <person name="Xie Z."/>
            <person name="Ding L."/>
            <person name="Guan P."/>
            <person name="Tang J."/>
            <person name="Liang Y."/>
            <person name="Wang S."/>
            <person name="Deng Q."/>
            <person name="Li S."/>
            <person name="Zhu J."/>
            <person name="Wang L."/>
            <person name="Liu H."/>
            <person name="Li P."/>
        </authorList>
    </citation>
    <scope>NUCLEOTIDE SEQUENCE [LARGE SCALE GENOMIC DNA]</scope>
    <source>
        <strain evidence="3">AG-1 IA</strain>
    </source>
</reference>
<proteinExistence type="predicted"/>
<sequence>MRHGRPRLERASGVRVRTAPGPPEELKLDGNVGRFVRYRLPRPHYNPLNLRVRVLHLVRPATTSASKLKSAKATFGCDLRRSHASLVGISWGLSRTISFWPGEEIEGSLSGLSRSSSLS</sequence>
<dbReference type="HOGENOM" id="CLU_2063072_0_0_1"/>
<gene>
    <name evidence="2" type="ORF">AG1IA_08073</name>
</gene>
<evidence type="ECO:0000256" key="1">
    <source>
        <dbReference type="SAM" id="MobiDB-lite"/>
    </source>
</evidence>
<protein>
    <submittedName>
        <fullName evidence="2">Uncharacterized protein</fullName>
    </submittedName>
</protein>
<organism evidence="2 3">
    <name type="scientific">Thanatephorus cucumeris (strain AG1-IA)</name>
    <name type="common">Rice sheath blight fungus</name>
    <name type="synonym">Rhizoctonia solani</name>
    <dbReference type="NCBI Taxonomy" id="983506"/>
    <lineage>
        <taxon>Eukaryota</taxon>
        <taxon>Fungi</taxon>
        <taxon>Dikarya</taxon>
        <taxon>Basidiomycota</taxon>
        <taxon>Agaricomycotina</taxon>
        <taxon>Agaricomycetes</taxon>
        <taxon>Cantharellales</taxon>
        <taxon>Ceratobasidiaceae</taxon>
        <taxon>Rhizoctonia</taxon>
        <taxon>Rhizoctonia solani AG-1</taxon>
    </lineage>
</organism>
<feature type="region of interest" description="Disordered" evidence="1">
    <location>
        <begin position="1"/>
        <end position="23"/>
    </location>
</feature>